<keyword evidence="3" id="KW-0418">Kinase</keyword>
<dbReference type="InterPro" id="IPR036890">
    <property type="entry name" value="HATPase_C_sf"/>
</dbReference>
<sequence length="339" mass="39143">MNPKITKKISYFAPIGLALYWLILLKESAMPESKEGFILQSGYIKYLLGWISIFLLSVGLAYVHYKWVFLKIVYHYSPAIRYLWSSWVSVLVWLIFELLQFRTGHFGGYIDENILVSLLVLILILLVAYIGDYIRTKQLQTKLLQNKSEADLHALKAQINPHFLFNVLNTVYNQASLEESPNTADMILKISDLLRFSIEEAPKNKIPLEKEISFLQNYIDLQKARLPQNPMIELDFHWEIPANTCVISPMLLMPLAENAFHYGLSLSHPCYIRLSAILEQQTLKFSIENSNFAVGREGLGTGLKQVQERLKLEYNNQNEFHIQKNDKTFSVQLKLNLGN</sequence>
<dbReference type="Proteomes" id="UP001236507">
    <property type="component" value="Unassembled WGS sequence"/>
</dbReference>
<feature type="transmembrane region" description="Helical" evidence="1">
    <location>
        <begin position="82"/>
        <end position="102"/>
    </location>
</feature>
<name>A0ABT6Y7I8_9BACT</name>
<dbReference type="Pfam" id="PF06580">
    <property type="entry name" value="His_kinase"/>
    <property type="match status" value="1"/>
</dbReference>
<keyword evidence="1" id="KW-1133">Transmembrane helix</keyword>
<feature type="transmembrane region" description="Helical" evidence="1">
    <location>
        <begin position="46"/>
        <end position="70"/>
    </location>
</feature>
<evidence type="ECO:0000313" key="4">
    <source>
        <dbReference type="Proteomes" id="UP001236507"/>
    </source>
</evidence>
<proteinExistence type="predicted"/>
<feature type="transmembrane region" description="Helical" evidence="1">
    <location>
        <begin position="114"/>
        <end position="134"/>
    </location>
</feature>
<dbReference type="EMBL" id="JASHIF010000008">
    <property type="protein sequence ID" value="MDI9859529.1"/>
    <property type="molecule type" value="Genomic_DNA"/>
</dbReference>
<reference evidence="3 4" key="1">
    <citation type="submission" date="2023-05" db="EMBL/GenBank/DDBJ databases">
        <title>Novel species of genus Flectobacillus isolated from stream in China.</title>
        <authorList>
            <person name="Lu H."/>
        </authorList>
    </citation>
    <scope>NUCLEOTIDE SEQUENCE [LARGE SCALE GENOMIC DNA]</scope>
    <source>
        <strain evidence="3 4">KCTC 42575</strain>
    </source>
</reference>
<dbReference type="InterPro" id="IPR010559">
    <property type="entry name" value="Sig_transdc_His_kin_internal"/>
</dbReference>
<evidence type="ECO:0000259" key="2">
    <source>
        <dbReference type="Pfam" id="PF06580"/>
    </source>
</evidence>
<comment type="caution">
    <text evidence="3">The sequence shown here is derived from an EMBL/GenBank/DDBJ whole genome shotgun (WGS) entry which is preliminary data.</text>
</comment>
<keyword evidence="1" id="KW-0812">Transmembrane</keyword>
<dbReference type="PANTHER" id="PTHR34220:SF7">
    <property type="entry name" value="SENSOR HISTIDINE KINASE YPDA"/>
    <property type="match status" value="1"/>
</dbReference>
<protein>
    <submittedName>
        <fullName evidence="3">Histidine kinase</fullName>
    </submittedName>
</protein>
<feature type="domain" description="Signal transduction histidine kinase internal region" evidence="2">
    <location>
        <begin position="150"/>
        <end position="228"/>
    </location>
</feature>
<dbReference type="InterPro" id="IPR050640">
    <property type="entry name" value="Bact_2-comp_sensor_kinase"/>
</dbReference>
<keyword evidence="3" id="KW-0808">Transferase</keyword>
<keyword evidence="1" id="KW-0472">Membrane</keyword>
<dbReference type="PANTHER" id="PTHR34220">
    <property type="entry name" value="SENSOR HISTIDINE KINASE YPDA"/>
    <property type="match status" value="1"/>
</dbReference>
<dbReference type="RefSeq" id="WP_283344453.1">
    <property type="nucleotide sequence ID" value="NZ_JASHIF010000008.1"/>
</dbReference>
<organism evidence="3 4">
    <name type="scientific">Flectobacillus roseus</name>
    <dbReference type="NCBI Taxonomy" id="502259"/>
    <lineage>
        <taxon>Bacteria</taxon>
        <taxon>Pseudomonadati</taxon>
        <taxon>Bacteroidota</taxon>
        <taxon>Cytophagia</taxon>
        <taxon>Cytophagales</taxon>
        <taxon>Flectobacillaceae</taxon>
        <taxon>Flectobacillus</taxon>
    </lineage>
</organism>
<keyword evidence="4" id="KW-1185">Reference proteome</keyword>
<gene>
    <name evidence="3" type="ORF">QM524_09930</name>
</gene>
<dbReference type="SUPFAM" id="SSF55874">
    <property type="entry name" value="ATPase domain of HSP90 chaperone/DNA topoisomerase II/histidine kinase"/>
    <property type="match status" value="1"/>
</dbReference>
<dbReference type="GO" id="GO:0016301">
    <property type="term" value="F:kinase activity"/>
    <property type="evidence" value="ECO:0007669"/>
    <property type="project" value="UniProtKB-KW"/>
</dbReference>
<evidence type="ECO:0000256" key="1">
    <source>
        <dbReference type="SAM" id="Phobius"/>
    </source>
</evidence>
<evidence type="ECO:0000313" key="3">
    <source>
        <dbReference type="EMBL" id="MDI9859529.1"/>
    </source>
</evidence>
<accession>A0ABT6Y7I8</accession>
<feature type="transmembrane region" description="Helical" evidence="1">
    <location>
        <begin position="9"/>
        <end position="26"/>
    </location>
</feature>